<keyword evidence="2 5" id="KW-0812">Transmembrane</keyword>
<dbReference type="GO" id="GO:0016020">
    <property type="term" value="C:membrane"/>
    <property type="evidence" value="ECO:0007669"/>
    <property type="project" value="UniProtKB-SubCell"/>
</dbReference>
<keyword evidence="4 5" id="KW-0472">Membrane</keyword>
<comment type="caution">
    <text evidence="6">The sequence shown here is derived from an EMBL/GenBank/DDBJ whole genome shotgun (WGS) entry which is preliminary data.</text>
</comment>
<feature type="transmembrane region" description="Helical" evidence="5">
    <location>
        <begin position="254"/>
        <end position="272"/>
    </location>
</feature>
<protein>
    <recommendedName>
        <fullName evidence="8">Zinc transporter</fullName>
    </recommendedName>
</protein>
<name>A0A7J7IPR1_9RHOD</name>
<feature type="transmembrane region" description="Helical" evidence="5">
    <location>
        <begin position="207"/>
        <end position="231"/>
    </location>
</feature>
<evidence type="ECO:0000313" key="6">
    <source>
        <dbReference type="EMBL" id="KAF6005008.1"/>
    </source>
</evidence>
<evidence type="ECO:0000313" key="7">
    <source>
        <dbReference type="Proteomes" id="UP000530660"/>
    </source>
</evidence>
<reference evidence="6 7" key="1">
    <citation type="journal article" date="2020" name="J. Phycol.">
        <title>Comparative genome analysis reveals Cyanidiococcus gen. nov., a new extremophilic red algal genus sister to Cyanidioschyzon (Cyanidioschyzonaceae, Rhodophyta).</title>
        <authorList>
            <person name="Liu S.-L."/>
            <person name="Chiang Y.-R."/>
            <person name="Yoon H.S."/>
            <person name="Fu H.-Y."/>
        </authorList>
    </citation>
    <scope>NUCLEOTIDE SEQUENCE [LARGE SCALE GENOMIC DNA]</scope>
    <source>
        <strain evidence="6 7">THAL066</strain>
    </source>
</reference>
<evidence type="ECO:0000256" key="4">
    <source>
        <dbReference type="ARBA" id="ARBA00023136"/>
    </source>
</evidence>
<evidence type="ECO:0008006" key="8">
    <source>
        <dbReference type="Google" id="ProtNLM"/>
    </source>
</evidence>
<evidence type="ECO:0000256" key="1">
    <source>
        <dbReference type="ARBA" id="ARBA00004141"/>
    </source>
</evidence>
<dbReference type="Proteomes" id="UP000530660">
    <property type="component" value="Unassembled WGS sequence"/>
</dbReference>
<evidence type="ECO:0000256" key="5">
    <source>
        <dbReference type="SAM" id="Phobius"/>
    </source>
</evidence>
<dbReference type="PANTHER" id="PTHR16950">
    <property type="entry name" value="ZINC TRANSPORTER SLC39A7 HISTIDINE-RICH MEMBRANE PROTEIN KE4"/>
    <property type="match status" value="1"/>
</dbReference>
<gene>
    <name evidence="6" type="ORF">F1559_004868</name>
</gene>
<keyword evidence="3 5" id="KW-1133">Transmembrane helix</keyword>
<dbReference type="EMBL" id="VWRR01000002">
    <property type="protein sequence ID" value="KAF6005008.1"/>
    <property type="molecule type" value="Genomic_DNA"/>
</dbReference>
<dbReference type="GO" id="GO:0006882">
    <property type="term" value="P:intracellular zinc ion homeostasis"/>
    <property type="evidence" value="ECO:0007669"/>
    <property type="project" value="TreeGrafter"/>
</dbReference>
<dbReference type="GO" id="GO:0005385">
    <property type="term" value="F:zinc ion transmembrane transporter activity"/>
    <property type="evidence" value="ECO:0007669"/>
    <property type="project" value="TreeGrafter"/>
</dbReference>
<dbReference type="OrthoDB" id="200954at2759"/>
<evidence type="ECO:0000256" key="2">
    <source>
        <dbReference type="ARBA" id="ARBA00022692"/>
    </source>
</evidence>
<feature type="transmembrane region" description="Helical" evidence="5">
    <location>
        <begin position="12"/>
        <end position="32"/>
    </location>
</feature>
<proteinExistence type="predicted"/>
<comment type="subcellular location">
    <subcellularLocation>
        <location evidence="1">Membrane</location>
        <topology evidence="1">Multi-pass membrane protein</topology>
    </subcellularLocation>
</comment>
<organism evidence="6 7">
    <name type="scientific">Cyanidiococcus yangmingshanensis</name>
    <dbReference type="NCBI Taxonomy" id="2690220"/>
    <lineage>
        <taxon>Eukaryota</taxon>
        <taxon>Rhodophyta</taxon>
        <taxon>Bangiophyceae</taxon>
        <taxon>Cyanidiales</taxon>
        <taxon>Cyanidiaceae</taxon>
        <taxon>Cyanidiococcus</taxon>
    </lineage>
</organism>
<keyword evidence="7" id="KW-1185">Reference proteome</keyword>
<dbReference type="PANTHER" id="PTHR16950:SF16">
    <property type="entry name" value="ZINC TRANSPORTER ZIP13"/>
    <property type="match status" value="1"/>
</dbReference>
<dbReference type="AlphaFoldDB" id="A0A7J7IPR1"/>
<dbReference type="Pfam" id="PF02535">
    <property type="entry name" value="Zip"/>
    <property type="match status" value="1"/>
</dbReference>
<accession>A0A7J7IPR1</accession>
<dbReference type="InterPro" id="IPR003689">
    <property type="entry name" value="ZIP"/>
</dbReference>
<evidence type="ECO:0000256" key="3">
    <source>
        <dbReference type="ARBA" id="ARBA00022989"/>
    </source>
</evidence>
<sequence>MDLIWDAFVESVAGALVSASATAVAALVCLPFGRQLRQGGSLWSRSLNEVGRGFAAGALLADVALHLLPSCFAEGVHETHRSDAHGHKHSYTASGGLLLGLFTFFLLEKLIQWLQLVPVNANANHESSKRKERQTPSSSSVATVGWLNLAADAVHNFVDGMAIGAAFLTQRRIGITTTVAVWLHEVPQEVGDFLILVQAGFTPMRALFLNLVCALSAVGGTVALFGVYWTIGHERESFVQKAAPEMLEAMRSRVLPFAAGGLLYLATTSLMAQMQSMPPFYSSTGGGTKPLSARQQHAYRSGWQITGLVGGLVSILGVEHLL</sequence>